<evidence type="ECO:0000313" key="2">
    <source>
        <dbReference type="Proteomes" id="UP000550401"/>
    </source>
</evidence>
<comment type="caution">
    <text evidence="1">The sequence shown here is derived from an EMBL/GenBank/DDBJ whole genome shotgun (WGS) entry which is preliminary data.</text>
</comment>
<dbReference type="InterPro" id="IPR056912">
    <property type="entry name" value="Phage_JBD30_tail_term-like"/>
</dbReference>
<dbReference type="Pfam" id="PF23840">
    <property type="entry name" value="Phage_tail_terminator"/>
    <property type="match status" value="1"/>
</dbReference>
<accession>A0A839EZ19</accession>
<organism evidence="1 2">
    <name type="scientific">Dokdonella fugitiva</name>
    <dbReference type="NCBI Taxonomy" id="328517"/>
    <lineage>
        <taxon>Bacteria</taxon>
        <taxon>Pseudomonadati</taxon>
        <taxon>Pseudomonadota</taxon>
        <taxon>Gammaproteobacteria</taxon>
        <taxon>Lysobacterales</taxon>
        <taxon>Rhodanobacteraceae</taxon>
        <taxon>Dokdonella</taxon>
    </lineage>
</organism>
<dbReference type="AlphaFoldDB" id="A0A839EZ19"/>
<gene>
    <name evidence="1" type="ORF">FHW12_000351</name>
</gene>
<proteinExistence type="predicted"/>
<evidence type="ECO:0000313" key="1">
    <source>
        <dbReference type="EMBL" id="MBA8886160.1"/>
    </source>
</evidence>
<keyword evidence="2" id="KW-1185">Reference proteome</keyword>
<dbReference type="EMBL" id="JACGXL010000001">
    <property type="protein sequence ID" value="MBA8886160.1"/>
    <property type="molecule type" value="Genomic_DNA"/>
</dbReference>
<reference evidence="1 2" key="1">
    <citation type="submission" date="2020-07" db="EMBL/GenBank/DDBJ databases">
        <title>Genomic Encyclopedia of Type Strains, Phase IV (KMG-V): Genome sequencing to study the core and pangenomes of soil and plant-associated prokaryotes.</title>
        <authorList>
            <person name="Whitman W."/>
        </authorList>
    </citation>
    <scope>NUCLEOTIDE SEQUENCE [LARGE SCALE GENOMIC DNA]</scope>
    <source>
        <strain evidence="1 2">RH2WT43</strain>
    </source>
</reference>
<evidence type="ECO:0008006" key="3">
    <source>
        <dbReference type="Google" id="ProtNLM"/>
    </source>
</evidence>
<sequence>MNQRIPLKTIADHIRPLVPLAARVGTAYDRDYIQAVQGAPAAVVWVIGQRHTPRDDGGGGAGCYFQRMKVEIAMRLVVPRYLDGEIDAEARMNALHDQVTAAMRKYQPGEAWTQFVLGTSQDGPANESVCTVDVFFTADVLYTERP</sequence>
<dbReference type="RefSeq" id="WP_182529265.1">
    <property type="nucleotide sequence ID" value="NZ_JACGXL010000001.1"/>
</dbReference>
<protein>
    <recommendedName>
        <fullName evidence="3">Gp37 protein</fullName>
    </recommendedName>
</protein>
<dbReference type="Proteomes" id="UP000550401">
    <property type="component" value="Unassembled WGS sequence"/>
</dbReference>
<name>A0A839EZ19_9GAMM</name>